<keyword evidence="3" id="KW-0249">Electron transport</keyword>
<feature type="active site" description="Nucleophile" evidence="7">
    <location>
        <position position="41"/>
    </location>
</feature>
<evidence type="ECO:0000256" key="8">
    <source>
        <dbReference type="PIRSR" id="PIRSR000077-4"/>
    </source>
</evidence>
<keyword evidence="11" id="KW-1185">Reference proteome</keyword>
<dbReference type="PRINTS" id="PR00421">
    <property type="entry name" value="THIOREDOXIN"/>
</dbReference>
<evidence type="ECO:0000256" key="4">
    <source>
        <dbReference type="ARBA" id="ARBA00023157"/>
    </source>
</evidence>
<comment type="similarity">
    <text evidence="1 6">Belongs to the thioredoxin family.</text>
</comment>
<evidence type="ECO:0000313" key="10">
    <source>
        <dbReference type="EMBL" id="RTE65755.1"/>
    </source>
</evidence>
<organism evidence="10 11">
    <name type="scientific">Amphritea opalescens</name>
    <dbReference type="NCBI Taxonomy" id="2490544"/>
    <lineage>
        <taxon>Bacteria</taxon>
        <taxon>Pseudomonadati</taxon>
        <taxon>Pseudomonadota</taxon>
        <taxon>Gammaproteobacteria</taxon>
        <taxon>Oceanospirillales</taxon>
        <taxon>Oceanospirillaceae</taxon>
        <taxon>Amphritea</taxon>
    </lineage>
</organism>
<feature type="site" description="Contributes to redox potential value" evidence="7">
    <location>
        <position position="42"/>
    </location>
</feature>
<dbReference type="InterPro" id="IPR017937">
    <property type="entry name" value="Thioredoxin_CS"/>
</dbReference>
<name>A0A430KQK2_9GAMM</name>
<evidence type="ECO:0000256" key="2">
    <source>
        <dbReference type="ARBA" id="ARBA00022448"/>
    </source>
</evidence>
<dbReference type="Proteomes" id="UP000283087">
    <property type="component" value="Unassembled WGS sequence"/>
</dbReference>
<feature type="site" description="Contributes to redox potential value" evidence="7">
    <location>
        <position position="43"/>
    </location>
</feature>
<feature type="site" description="Contributes to redox potential value" evidence="7">
    <location>
        <position position="35"/>
    </location>
</feature>
<feature type="active site" description="Nucleophile" evidence="7">
    <location>
        <position position="44"/>
    </location>
</feature>
<proteinExistence type="inferred from homology"/>
<dbReference type="InterPro" id="IPR036249">
    <property type="entry name" value="Thioredoxin-like_sf"/>
</dbReference>
<protein>
    <recommendedName>
        <fullName evidence="6">Thioredoxin</fullName>
    </recommendedName>
</protein>
<evidence type="ECO:0000256" key="3">
    <source>
        <dbReference type="ARBA" id="ARBA00022982"/>
    </source>
</evidence>
<dbReference type="SUPFAM" id="SSF52833">
    <property type="entry name" value="Thioredoxin-like"/>
    <property type="match status" value="1"/>
</dbReference>
<keyword evidence="4 8" id="KW-1015">Disulfide bond</keyword>
<dbReference type="CDD" id="cd02947">
    <property type="entry name" value="TRX_family"/>
    <property type="match status" value="1"/>
</dbReference>
<feature type="domain" description="Thioredoxin" evidence="9">
    <location>
        <begin position="1"/>
        <end position="117"/>
    </location>
</feature>
<evidence type="ECO:0000259" key="9">
    <source>
        <dbReference type="PROSITE" id="PS51352"/>
    </source>
</evidence>
<gene>
    <name evidence="10" type="ORF">EH243_10820</name>
</gene>
<evidence type="ECO:0000313" key="11">
    <source>
        <dbReference type="Proteomes" id="UP000283087"/>
    </source>
</evidence>
<dbReference type="PROSITE" id="PS51352">
    <property type="entry name" value="THIOREDOXIN_2"/>
    <property type="match status" value="1"/>
</dbReference>
<evidence type="ECO:0000256" key="1">
    <source>
        <dbReference type="ARBA" id="ARBA00008987"/>
    </source>
</evidence>
<dbReference type="GO" id="GO:0005829">
    <property type="term" value="C:cytosol"/>
    <property type="evidence" value="ECO:0007669"/>
    <property type="project" value="TreeGrafter"/>
</dbReference>
<dbReference type="InterPro" id="IPR013766">
    <property type="entry name" value="Thioredoxin_domain"/>
</dbReference>
<keyword evidence="2" id="KW-0813">Transport</keyword>
<accession>A0A430KQK2</accession>
<feature type="disulfide bond" description="Redox-active" evidence="8">
    <location>
        <begin position="41"/>
        <end position="44"/>
    </location>
</feature>
<comment type="caution">
    <text evidence="10">The sequence shown here is derived from an EMBL/GenBank/DDBJ whole genome shotgun (WGS) entry which is preliminary data.</text>
</comment>
<dbReference type="InterPro" id="IPR005746">
    <property type="entry name" value="Thioredoxin"/>
</dbReference>
<evidence type="ECO:0000256" key="5">
    <source>
        <dbReference type="ARBA" id="ARBA00023284"/>
    </source>
</evidence>
<dbReference type="PANTHER" id="PTHR45663:SF11">
    <property type="entry name" value="GEO12009P1"/>
    <property type="match status" value="1"/>
</dbReference>
<dbReference type="Pfam" id="PF00085">
    <property type="entry name" value="Thioredoxin"/>
    <property type="match status" value="1"/>
</dbReference>
<dbReference type="PANTHER" id="PTHR45663">
    <property type="entry name" value="GEO12009P1"/>
    <property type="match status" value="1"/>
</dbReference>
<reference evidence="10 11" key="1">
    <citation type="submission" date="2018-11" db="EMBL/GenBank/DDBJ databases">
        <title>The draft genome sequence of Amphritea opalescens ANRC-JH13T.</title>
        <authorList>
            <person name="Fang Z."/>
            <person name="Zhang Y."/>
            <person name="Han X."/>
        </authorList>
    </citation>
    <scope>NUCLEOTIDE SEQUENCE [LARGE SCALE GENOMIC DNA]</scope>
    <source>
        <strain evidence="10 11">ANRC-JH13</strain>
    </source>
</reference>
<sequence>MRANTAKGRIMNIQDVTDSSFMDVIETAERPVLVDVWAPWCGPCKMVGPAIKRLLAKQPERFQIAMANMETCEGTAAQYEIKTTPTLLLFIKGKEVARRSGALMESQISQWLDQHIDGASDE</sequence>
<evidence type="ECO:0000256" key="6">
    <source>
        <dbReference type="PIRNR" id="PIRNR000077"/>
    </source>
</evidence>
<evidence type="ECO:0000256" key="7">
    <source>
        <dbReference type="PIRSR" id="PIRSR000077-1"/>
    </source>
</evidence>
<dbReference type="PIRSF" id="PIRSF000077">
    <property type="entry name" value="Thioredoxin"/>
    <property type="match status" value="1"/>
</dbReference>
<dbReference type="Gene3D" id="3.40.30.10">
    <property type="entry name" value="Glutaredoxin"/>
    <property type="match status" value="1"/>
</dbReference>
<keyword evidence="5 8" id="KW-0676">Redox-active center</keyword>
<dbReference type="AlphaFoldDB" id="A0A430KQK2"/>
<dbReference type="PROSITE" id="PS00194">
    <property type="entry name" value="THIOREDOXIN_1"/>
    <property type="match status" value="1"/>
</dbReference>
<dbReference type="OrthoDB" id="9790390at2"/>
<dbReference type="GO" id="GO:0015035">
    <property type="term" value="F:protein-disulfide reductase activity"/>
    <property type="evidence" value="ECO:0007669"/>
    <property type="project" value="InterPro"/>
</dbReference>
<dbReference type="GO" id="GO:0045454">
    <property type="term" value="P:cell redox homeostasis"/>
    <property type="evidence" value="ECO:0007669"/>
    <property type="project" value="TreeGrafter"/>
</dbReference>
<dbReference type="EMBL" id="RQXW01000008">
    <property type="protein sequence ID" value="RTE65755.1"/>
    <property type="molecule type" value="Genomic_DNA"/>
</dbReference>